<comment type="subcellular location">
    <subcellularLocation>
        <location evidence="1">Cell outer membrane</location>
        <topology evidence="1">Lipid-anchor</topology>
    </subcellularLocation>
</comment>
<feature type="domain" description="Glycine zipper 2TM" evidence="8">
    <location>
        <begin position="74"/>
        <end position="113"/>
    </location>
</feature>
<dbReference type="OrthoDB" id="8480988at2"/>
<evidence type="ECO:0000256" key="3">
    <source>
        <dbReference type="ARBA" id="ARBA00015281"/>
    </source>
</evidence>
<keyword evidence="5" id="KW-0472">Membrane</keyword>
<dbReference type="AlphaFoldDB" id="A0A0K8MB70"/>
<dbReference type="InterPro" id="IPR008816">
    <property type="entry name" value="Gly_zipper_2TM_dom"/>
</dbReference>
<keyword evidence="10" id="KW-1185">Reference proteome</keyword>
<comment type="similarity">
    <text evidence="2">Belongs to the rickettsiale 17 kDa surface antigen family.</text>
</comment>
<evidence type="ECO:0000259" key="8">
    <source>
        <dbReference type="Pfam" id="PF05433"/>
    </source>
</evidence>
<accession>A0A0K8MB70</accession>
<dbReference type="STRING" id="1629334.Cva_00065"/>
<name>A0A0K8MB70_9PROT</name>
<dbReference type="PANTHER" id="PTHR35603:SF1">
    <property type="entry name" value="OUTER MEMBRANE LIPOPROTEIN SLYB"/>
    <property type="match status" value="1"/>
</dbReference>
<comment type="caution">
    <text evidence="9">The sequence shown here is derived from an EMBL/GenBank/DDBJ whole genome shotgun (WGS) entry which is preliminary data.</text>
</comment>
<evidence type="ECO:0000256" key="6">
    <source>
        <dbReference type="ARBA" id="ARBA00023139"/>
    </source>
</evidence>
<protein>
    <recommendedName>
        <fullName evidence="3">17 kDa surface antigen</fullName>
    </recommendedName>
</protein>
<evidence type="ECO:0000256" key="7">
    <source>
        <dbReference type="ARBA" id="ARBA00023288"/>
    </source>
</evidence>
<evidence type="ECO:0000313" key="10">
    <source>
        <dbReference type="Proteomes" id="UP000036771"/>
    </source>
</evidence>
<keyword evidence="7 9" id="KW-0449">Lipoprotein</keyword>
<gene>
    <name evidence="9" type="primary">slyB</name>
    <name evidence="9" type="ORF">Cva_00065</name>
</gene>
<organism evidence="9 10">
    <name type="scientific">Caedimonas varicaedens</name>
    <dbReference type="NCBI Taxonomy" id="1629334"/>
    <lineage>
        <taxon>Bacteria</taxon>
        <taxon>Pseudomonadati</taxon>
        <taxon>Pseudomonadota</taxon>
        <taxon>Alphaproteobacteria</taxon>
        <taxon>Holosporales</taxon>
        <taxon>Caedimonadaceae</taxon>
        <taxon>Caedimonas</taxon>
    </lineage>
</organism>
<keyword evidence="6" id="KW-0564">Palmitate</keyword>
<reference evidence="9 10" key="1">
    <citation type="submission" date="2015-03" db="EMBL/GenBank/DDBJ databases">
        <title>Caedibacter varicaedens, whole genome shotgun sequence.</title>
        <authorList>
            <person name="Suzuki H."/>
            <person name="Dapper A.L."/>
            <person name="Gibson A.K."/>
            <person name="Jackson C."/>
            <person name="Lee H."/>
            <person name="Pejaver V.R."/>
            <person name="Doak T."/>
            <person name="Lynch M."/>
        </authorList>
    </citation>
    <scope>NUCLEOTIDE SEQUENCE [LARGE SCALE GENOMIC DNA]</scope>
</reference>
<keyword evidence="4" id="KW-0732">Signal</keyword>
<evidence type="ECO:0000256" key="1">
    <source>
        <dbReference type="ARBA" id="ARBA00004459"/>
    </source>
</evidence>
<evidence type="ECO:0000256" key="5">
    <source>
        <dbReference type="ARBA" id="ARBA00023136"/>
    </source>
</evidence>
<evidence type="ECO:0000256" key="2">
    <source>
        <dbReference type="ARBA" id="ARBA00008681"/>
    </source>
</evidence>
<sequence>MFQILKNKSVFSVGVQALMAGSVALLVSGCARNISPHAYSDATVGEATRTLRGTIVSVRTVQVGPDKLENNLVGAGIGGVAGGVLGNQFGKGKGNLATTAGGAILGALAGSYAEKELKTQDAFEYVVQLQNGEMRTVVQGMDIRFNPGQRILLMIGERGRSRVVPDTGGY</sequence>
<evidence type="ECO:0000313" key="9">
    <source>
        <dbReference type="EMBL" id="GAO97433.1"/>
    </source>
</evidence>
<dbReference type="Pfam" id="PF05433">
    <property type="entry name" value="Rick_17kDa_Anti"/>
    <property type="match status" value="1"/>
</dbReference>
<evidence type="ECO:0000256" key="4">
    <source>
        <dbReference type="ARBA" id="ARBA00022729"/>
    </source>
</evidence>
<dbReference type="GO" id="GO:0009279">
    <property type="term" value="C:cell outer membrane"/>
    <property type="evidence" value="ECO:0007669"/>
    <property type="project" value="UniProtKB-SubCell"/>
</dbReference>
<dbReference type="Proteomes" id="UP000036771">
    <property type="component" value="Unassembled WGS sequence"/>
</dbReference>
<dbReference type="InterPro" id="IPR051407">
    <property type="entry name" value="Bact_OM_lipoprot/Surf_antigen"/>
</dbReference>
<proteinExistence type="inferred from homology"/>
<dbReference type="PROSITE" id="PS51257">
    <property type="entry name" value="PROKAR_LIPOPROTEIN"/>
    <property type="match status" value="1"/>
</dbReference>
<dbReference type="PANTHER" id="PTHR35603">
    <property type="match status" value="1"/>
</dbReference>
<dbReference type="EMBL" id="BBVC01000003">
    <property type="protein sequence ID" value="GAO97433.1"/>
    <property type="molecule type" value="Genomic_DNA"/>
</dbReference>